<dbReference type="EMBL" id="CAESAP020000195">
    <property type="protein sequence ID" value="CAB5501589.1"/>
    <property type="molecule type" value="Genomic_DNA"/>
</dbReference>
<evidence type="ECO:0000313" key="2">
    <source>
        <dbReference type="Proteomes" id="UP000635628"/>
    </source>
</evidence>
<organism evidence="1 2">
    <name type="scientific">Bathymodiolus azoricus thioautotrophic gill symbiont</name>
    <dbReference type="NCBI Taxonomy" id="235205"/>
    <lineage>
        <taxon>Bacteria</taxon>
        <taxon>Pseudomonadati</taxon>
        <taxon>Pseudomonadota</taxon>
        <taxon>Gammaproteobacteria</taxon>
        <taxon>sulfur-oxidizing symbionts</taxon>
    </lineage>
</organism>
<dbReference type="Proteomes" id="UP000635628">
    <property type="component" value="Unassembled WGS sequence"/>
</dbReference>
<name>A0ACA8ZQC0_9GAMM</name>
<reference evidence="1" key="1">
    <citation type="submission" date="2020-05" db="EMBL/GenBank/DDBJ databases">
        <authorList>
            <person name="Petersen J."/>
            <person name="Sayavedra L."/>
        </authorList>
    </citation>
    <scope>NUCLEOTIDE SEQUENCE</scope>
    <source>
        <strain evidence="1">B azoricus SOX Menez Gwen</strain>
    </source>
</reference>
<sequence length="140" mass="16512">MTNYLIEQGYRYGDFEAHNGLWRMTLDTDYDVLARMALVPRVLEARGLDATPKIQKRFMHSEFNAMVGILDIIFFDEINHVKIGNTWFHYLCKQRNIEPLSAFDKLVKKHIGNKLRGSFNIEARKLANFSKQELEYLERI</sequence>
<gene>
    <name evidence="1" type="ORF">AZO1586R_1294</name>
</gene>
<proteinExistence type="predicted"/>
<protein>
    <submittedName>
        <fullName evidence="1">FIG00005326: uncharacterized protein</fullName>
    </submittedName>
</protein>
<comment type="caution">
    <text evidence="1">The sequence shown here is derived from an EMBL/GenBank/DDBJ whole genome shotgun (WGS) entry which is preliminary data.</text>
</comment>
<evidence type="ECO:0000313" key="1">
    <source>
        <dbReference type="EMBL" id="CAB5501589.1"/>
    </source>
</evidence>
<accession>A0ACA8ZQC0</accession>
<keyword evidence="2" id="KW-1185">Reference proteome</keyword>